<keyword evidence="2" id="KW-1185">Reference proteome</keyword>
<organism evidence="1 2">
    <name type="scientific">Aromia moschata</name>
    <dbReference type="NCBI Taxonomy" id="1265417"/>
    <lineage>
        <taxon>Eukaryota</taxon>
        <taxon>Metazoa</taxon>
        <taxon>Ecdysozoa</taxon>
        <taxon>Arthropoda</taxon>
        <taxon>Hexapoda</taxon>
        <taxon>Insecta</taxon>
        <taxon>Pterygota</taxon>
        <taxon>Neoptera</taxon>
        <taxon>Endopterygota</taxon>
        <taxon>Coleoptera</taxon>
        <taxon>Polyphaga</taxon>
        <taxon>Cucujiformia</taxon>
        <taxon>Chrysomeloidea</taxon>
        <taxon>Cerambycidae</taxon>
        <taxon>Cerambycinae</taxon>
        <taxon>Callichromatini</taxon>
        <taxon>Aromia</taxon>
    </lineage>
</organism>
<comment type="caution">
    <text evidence="1">The sequence shown here is derived from an EMBL/GenBank/DDBJ whole genome shotgun (WGS) entry which is preliminary data.</text>
</comment>
<dbReference type="EMBL" id="JAPWTK010000306">
    <property type="protein sequence ID" value="KAJ8942991.1"/>
    <property type="molecule type" value="Genomic_DNA"/>
</dbReference>
<evidence type="ECO:0008006" key="3">
    <source>
        <dbReference type="Google" id="ProtNLM"/>
    </source>
</evidence>
<sequence length="111" mass="12380">MTRVCFVYIMIVVENVCPTVSGLKFNFTKPDALADADANLVGETRVEKSVVFRCFVENVQFFVSTPKVPVPTPESDHWLAVSLDWTGVVRGGIPSRRLESQAFACPSYKEH</sequence>
<gene>
    <name evidence="1" type="ORF">NQ318_001715</name>
</gene>
<dbReference type="Proteomes" id="UP001162162">
    <property type="component" value="Unassembled WGS sequence"/>
</dbReference>
<reference evidence="1" key="1">
    <citation type="journal article" date="2023" name="Insect Mol. Biol.">
        <title>Genome sequencing provides insights into the evolution of gene families encoding plant cell wall-degrading enzymes in longhorned beetles.</title>
        <authorList>
            <person name="Shin N.R."/>
            <person name="Okamura Y."/>
            <person name="Kirsch R."/>
            <person name="Pauchet Y."/>
        </authorList>
    </citation>
    <scope>NUCLEOTIDE SEQUENCE</scope>
    <source>
        <strain evidence="1">AMC_N1</strain>
    </source>
</reference>
<protein>
    <recommendedName>
        <fullName evidence="3">Secreted protein</fullName>
    </recommendedName>
</protein>
<evidence type="ECO:0000313" key="1">
    <source>
        <dbReference type="EMBL" id="KAJ8942991.1"/>
    </source>
</evidence>
<dbReference type="AlphaFoldDB" id="A0AAV8XWW8"/>
<proteinExistence type="predicted"/>
<accession>A0AAV8XWW8</accession>
<name>A0AAV8XWW8_9CUCU</name>
<evidence type="ECO:0000313" key="2">
    <source>
        <dbReference type="Proteomes" id="UP001162162"/>
    </source>
</evidence>